<dbReference type="InterPro" id="IPR011990">
    <property type="entry name" value="TPR-like_helical_dom_sf"/>
</dbReference>
<dbReference type="SUPFAM" id="SSF48452">
    <property type="entry name" value="TPR-like"/>
    <property type="match status" value="1"/>
</dbReference>
<dbReference type="Pfam" id="PF18801">
    <property type="entry name" value="RapH_N"/>
    <property type="match status" value="1"/>
</dbReference>
<gene>
    <name evidence="1" type="ORF">U2I54_23250</name>
</gene>
<proteinExistence type="predicted"/>
<keyword evidence="2" id="KW-1185">Reference proteome</keyword>
<dbReference type="SMART" id="SM00028">
    <property type="entry name" value="TPR"/>
    <property type="match status" value="5"/>
</dbReference>
<organism evidence="1 2">
    <name type="scientific">Bacillus bingmayongensis</name>
    <dbReference type="NCBI Taxonomy" id="1150157"/>
    <lineage>
        <taxon>Bacteria</taxon>
        <taxon>Bacillati</taxon>
        <taxon>Bacillota</taxon>
        <taxon>Bacilli</taxon>
        <taxon>Bacillales</taxon>
        <taxon>Bacillaceae</taxon>
        <taxon>Bacillus</taxon>
    </lineage>
</organism>
<comment type="caution">
    <text evidence="1">The sequence shown here is derived from an EMBL/GenBank/DDBJ whole genome shotgun (WGS) entry which is preliminary data.</text>
</comment>
<evidence type="ECO:0000313" key="1">
    <source>
        <dbReference type="EMBL" id="MDZ5609890.1"/>
    </source>
</evidence>
<dbReference type="EMBL" id="JAXOVW010000090">
    <property type="protein sequence ID" value="MDZ5609890.1"/>
    <property type="molecule type" value="Genomic_DNA"/>
</dbReference>
<dbReference type="InterPro" id="IPR019734">
    <property type="entry name" value="TPR_rpt"/>
</dbReference>
<protein>
    <submittedName>
        <fullName evidence="1">Tetratricopeptide repeat protein</fullName>
    </submittedName>
</protein>
<reference evidence="2" key="1">
    <citation type="submission" date="2023-11" db="EMBL/GenBank/DDBJ databases">
        <title>Genome Sequence of Bacillus pseudomycoides stain BUPM19.</title>
        <authorList>
            <person name="Farhat A."/>
        </authorList>
    </citation>
    <scope>NUCLEOTIDE SEQUENCE [LARGE SCALE GENOMIC DNA]</scope>
    <source>
        <strain evidence="2">BUPM19</strain>
    </source>
</reference>
<name>A0ABU5K2I7_9BACI</name>
<dbReference type="Proteomes" id="UP001291930">
    <property type="component" value="Unassembled WGS sequence"/>
</dbReference>
<evidence type="ECO:0000313" key="2">
    <source>
        <dbReference type="Proteomes" id="UP001291930"/>
    </source>
</evidence>
<accession>A0ABU5K2I7</accession>
<dbReference type="Gene3D" id="1.25.40.10">
    <property type="entry name" value="Tetratricopeptide repeat domain"/>
    <property type="match status" value="1"/>
</dbReference>
<dbReference type="RefSeq" id="WP_374219241.1">
    <property type="nucleotide sequence ID" value="NZ_JAXOVW010000090.1"/>
</dbReference>
<sequence length="364" mass="43082">MNVSVLGNEKITNLLKNWYKEIRARHISSAKSLKEELKNSLNLIKKNSDLSFYYHLLEFRYNYLINNLGIQKIDFDKIESFEIPEDSPLTYYYHFFKALHLEAIGNYIFAKEHYEQAERLLSYASDELEKAEFYYQLGYSYHKNQQALLSYKQIITAKEIFEKHSGCEMNIAFCNNILGLACINLREWELAEEHFTSAMDQFQKNGEEKFIIMVRHNLGWMYANQNLSDLALRYLSEVIEKSPKHYRAIYVKAKEHYKLNEKDIAAELIEKGIEICTELSNEAYQHHFAILKALNNNINAEQLEKIVHEGISYFEREELYEYIQEYQEALAIKFYQEDLHSKASKYFYSGSKTRQKTLDKGALK</sequence>